<reference evidence="3 4" key="1">
    <citation type="submission" date="2020-08" db="EMBL/GenBank/DDBJ databases">
        <title>Genomic Encyclopedia of Type Strains, Phase IV (KMG-IV): sequencing the most valuable type-strain genomes for metagenomic binning, comparative biology and taxonomic classification.</title>
        <authorList>
            <person name="Goeker M."/>
        </authorList>
    </citation>
    <scope>NUCLEOTIDE SEQUENCE [LARGE SCALE GENOMIC DNA]</scope>
    <source>
        <strain evidence="3 4">DSM 105481</strain>
    </source>
</reference>
<evidence type="ECO:0000259" key="2">
    <source>
        <dbReference type="Pfam" id="PF13817"/>
    </source>
</evidence>
<accession>A0ABR6CMX9</accession>
<feature type="domain" description="Transposase IS66 central" evidence="1">
    <location>
        <begin position="2"/>
        <end position="89"/>
    </location>
</feature>
<dbReference type="Proteomes" id="UP000626697">
    <property type="component" value="Unassembled WGS sequence"/>
</dbReference>
<feature type="domain" description="Transposase IS66 C-terminal" evidence="2">
    <location>
        <begin position="96"/>
        <end position="135"/>
    </location>
</feature>
<dbReference type="InterPro" id="IPR004291">
    <property type="entry name" value="Transposase_IS66_central"/>
</dbReference>
<dbReference type="EMBL" id="JACJHX010000003">
    <property type="protein sequence ID" value="MBA9025935.1"/>
    <property type="molecule type" value="Genomic_DNA"/>
</dbReference>
<evidence type="ECO:0000259" key="1">
    <source>
        <dbReference type="Pfam" id="PF03050"/>
    </source>
</evidence>
<evidence type="ECO:0008006" key="5">
    <source>
        <dbReference type="Google" id="ProtNLM"/>
    </source>
</evidence>
<protein>
    <recommendedName>
        <fullName evidence="5">Transposase</fullName>
    </recommendedName>
</protein>
<dbReference type="InterPro" id="IPR052344">
    <property type="entry name" value="Transposase-related"/>
</dbReference>
<keyword evidence="4" id="KW-1185">Reference proteome</keyword>
<evidence type="ECO:0000313" key="4">
    <source>
        <dbReference type="Proteomes" id="UP000626697"/>
    </source>
</evidence>
<dbReference type="PANTHER" id="PTHR33678">
    <property type="entry name" value="BLL1576 PROTEIN"/>
    <property type="match status" value="1"/>
</dbReference>
<evidence type="ECO:0000313" key="3">
    <source>
        <dbReference type="EMBL" id="MBA9025935.1"/>
    </source>
</evidence>
<dbReference type="Pfam" id="PF03050">
    <property type="entry name" value="DDE_Tnp_IS66"/>
    <property type="match status" value="1"/>
</dbReference>
<name>A0ABR6CMX9_9BACI</name>
<organism evidence="3 4">
    <name type="scientific">Peribacillus huizhouensis</name>
    <dbReference type="NCBI Taxonomy" id="1501239"/>
    <lineage>
        <taxon>Bacteria</taxon>
        <taxon>Bacillati</taxon>
        <taxon>Bacillota</taxon>
        <taxon>Bacilli</taxon>
        <taxon>Bacillales</taxon>
        <taxon>Bacillaceae</taxon>
        <taxon>Peribacillus</taxon>
    </lineage>
</organism>
<sequence>MARYQQRLEKSRPILDLFSERLNEQKDRVLPKRALGKAITYCLNQWNHLEAFLLDGHLEIDNNRSERFIEPFVIGRKNWMFSNTQRGARGSAIMYSVVGTAKEYGLSPYHYLRYLFETLPNMDVTNKEELDKVLPRSTDVPSICKVPGKREANKKIVPKTQF</sequence>
<proteinExistence type="predicted"/>
<dbReference type="InterPro" id="IPR039552">
    <property type="entry name" value="IS66_C"/>
</dbReference>
<comment type="caution">
    <text evidence="3">The sequence shown here is derived from an EMBL/GenBank/DDBJ whole genome shotgun (WGS) entry which is preliminary data.</text>
</comment>
<dbReference type="Pfam" id="PF13817">
    <property type="entry name" value="DDE_Tnp_IS66_C"/>
    <property type="match status" value="1"/>
</dbReference>
<gene>
    <name evidence="3" type="ORF">HNP81_001220</name>
</gene>